<name>A0ABR7CNT1_9BACT</name>
<dbReference type="CDD" id="cd06850">
    <property type="entry name" value="biotinyl_domain"/>
    <property type="match status" value="1"/>
</dbReference>
<dbReference type="EMBL" id="JACOOK010000003">
    <property type="protein sequence ID" value="MBC5616990.1"/>
    <property type="molecule type" value="Genomic_DNA"/>
</dbReference>
<dbReference type="SUPFAM" id="SSF51230">
    <property type="entry name" value="Single hybrid motif"/>
    <property type="match status" value="1"/>
</dbReference>
<gene>
    <name evidence="3" type="ORF">H8S08_08170</name>
</gene>
<protein>
    <submittedName>
        <fullName evidence="3">Acetyl-CoA carboxylase biotin carboxyl carrier protein subunit</fullName>
    </submittedName>
</protein>
<sequence length="175" mass="19381">MEIHIGERVAEVQLVEKEGNQVRIAVDGQMYDVDIVIADNGVCSVIFNGQSYNMEIVRSDNGKRYKVNRGFNSYDVGIVDAQEKYLRSRRKDDGRQDDTITAAMPGKIVKINVAAGDRVTDGDTLIVFEAMKMQSNLKVVGDCTVREVLVCEGDPVATGQPLIKLDILTNDQNNE</sequence>
<evidence type="ECO:0000313" key="3">
    <source>
        <dbReference type="EMBL" id="MBC5616990.1"/>
    </source>
</evidence>
<dbReference type="Pfam" id="PF00364">
    <property type="entry name" value="Biotin_lipoyl"/>
    <property type="match status" value="1"/>
</dbReference>
<organism evidence="3 4">
    <name type="scientific">Alistipes hominis</name>
    <dbReference type="NCBI Taxonomy" id="2763015"/>
    <lineage>
        <taxon>Bacteria</taxon>
        <taxon>Pseudomonadati</taxon>
        <taxon>Bacteroidota</taxon>
        <taxon>Bacteroidia</taxon>
        <taxon>Bacteroidales</taxon>
        <taxon>Rikenellaceae</taxon>
        <taxon>Alistipes</taxon>
    </lineage>
</organism>
<comment type="caution">
    <text evidence="3">The sequence shown here is derived from an EMBL/GenBank/DDBJ whole genome shotgun (WGS) entry which is preliminary data.</text>
</comment>
<dbReference type="Proteomes" id="UP000636891">
    <property type="component" value="Unassembled WGS sequence"/>
</dbReference>
<dbReference type="RefSeq" id="WP_101572762.1">
    <property type="nucleotide sequence ID" value="NZ_JACOOK010000003.1"/>
</dbReference>
<accession>A0ABR7CNT1</accession>
<dbReference type="InterPro" id="IPR000089">
    <property type="entry name" value="Biotin_lipoyl"/>
</dbReference>
<evidence type="ECO:0000256" key="1">
    <source>
        <dbReference type="ARBA" id="ARBA00023267"/>
    </source>
</evidence>
<evidence type="ECO:0000313" key="4">
    <source>
        <dbReference type="Proteomes" id="UP000636891"/>
    </source>
</evidence>
<dbReference type="PROSITE" id="PS50968">
    <property type="entry name" value="BIOTINYL_LIPOYL"/>
    <property type="match status" value="1"/>
</dbReference>
<evidence type="ECO:0000259" key="2">
    <source>
        <dbReference type="PROSITE" id="PS50968"/>
    </source>
</evidence>
<dbReference type="InterPro" id="IPR050709">
    <property type="entry name" value="Biotin_Carboxyl_Carrier/Decarb"/>
</dbReference>
<dbReference type="Gene3D" id="2.40.50.100">
    <property type="match status" value="1"/>
</dbReference>
<dbReference type="InterPro" id="IPR011053">
    <property type="entry name" value="Single_hybrid_motif"/>
</dbReference>
<dbReference type="PANTHER" id="PTHR45266">
    <property type="entry name" value="OXALOACETATE DECARBOXYLASE ALPHA CHAIN"/>
    <property type="match status" value="1"/>
</dbReference>
<keyword evidence="1" id="KW-0092">Biotin</keyword>
<keyword evidence="4" id="KW-1185">Reference proteome</keyword>
<dbReference type="PANTHER" id="PTHR45266:SF3">
    <property type="entry name" value="OXALOACETATE DECARBOXYLASE ALPHA CHAIN"/>
    <property type="match status" value="1"/>
</dbReference>
<feature type="domain" description="Lipoyl-binding" evidence="2">
    <location>
        <begin position="90"/>
        <end position="166"/>
    </location>
</feature>
<reference evidence="3 4" key="1">
    <citation type="submission" date="2020-08" db="EMBL/GenBank/DDBJ databases">
        <title>Genome public.</title>
        <authorList>
            <person name="Liu C."/>
            <person name="Sun Q."/>
        </authorList>
    </citation>
    <scope>NUCLEOTIDE SEQUENCE [LARGE SCALE GENOMIC DNA]</scope>
    <source>
        <strain evidence="3 4">New-7</strain>
    </source>
</reference>
<proteinExistence type="predicted"/>